<dbReference type="EnsemblPlants" id="EMT25630">
    <property type="protein sequence ID" value="EMT25630"/>
    <property type="gene ID" value="F775_23697"/>
</dbReference>
<reference evidence="1" key="1">
    <citation type="submission" date="2015-06" db="UniProtKB">
        <authorList>
            <consortium name="EnsemblPlants"/>
        </authorList>
    </citation>
    <scope>IDENTIFICATION</scope>
</reference>
<protein>
    <submittedName>
        <fullName evidence="1">Uncharacterized protein</fullName>
    </submittedName>
</protein>
<accession>M8BKX2</accession>
<name>M8BKX2_AEGTA</name>
<dbReference type="AlphaFoldDB" id="M8BKX2"/>
<proteinExistence type="predicted"/>
<sequence>MAASRGFSPLPPPHLRRPRWHGFLRCIRTSGGMDPVTFSAQSDGVIMFLDDICEDECTAGNAELEINHRNKVTNRLLYF</sequence>
<organism evidence="1">
    <name type="scientific">Aegilops tauschii</name>
    <name type="common">Tausch's goatgrass</name>
    <name type="synonym">Aegilops squarrosa</name>
    <dbReference type="NCBI Taxonomy" id="37682"/>
    <lineage>
        <taxon>Eukaryota</taxon>
        <taxon>Viridiplantae</taxon>
        <taxon>Streptophyta</taxon>
        <taxon>Embryophyta</taxon>
        <taxon>Tracheophyta</taxon>
        <taxon>Spermatophyta</taxon>
        <taxon>Magnoliopsida</taxon>
        <taxon>Liliopsida</taxon>
        <taxon>Poales</taxon>
        <taxon>Poaceae</taxon>
        <taxon>BOP clade</taxon>
        <taxon>Pooideae</taxon>
        <taxon>Triticodae</taxon>
        <taxon>Triticeae</taxon>
        <taxon>Triticinae</taxon>
        <taxon>Aegilops</taxon>
    </lineage>
</organism>
<evidence type="ECO:0000313" key="1">
    <source>
        <dbReference type="EnsemblPlants" id="EMT25630"/>
    </source>
</evidence>